<keyword evidence="5" id="KW-0460">Magnesium</keyword>
<dbReference type="InterPro" id="IPR004372">
    <property type="entry name" value="Ac/propionate_kinase"/>
</dbReference>
<comment type="similarity">
    <text evidence="5 6">Belongs to the acetokinase family.</text>
</comment>
<dbReference type="RefSeq" id="WP_068140060.1">
    <property type="nucleotide sequence ID" value="NZ_AP014924.1"/>
</dbReference>
<feature type="active site" description="Proton donor/acceptor" evidence="5">
    <location>
        <position position="150"/>
    </location>
</feature>
<dbReference type="UniPathway" id="UPA00340">
    <property type="reaction ID" value="UER00458"/>
</dbReference>
<dbReference type="EMBL" id="AP014924">
    <property type="protein sequence ID" value="BAS28957.1"/>
    <property type="molecule type" value="Genomic_DNA"/>
</dbReference>
<dbReference type="PATRIC" id="fig|1555112.3.peg.3176"/>
<reference evidence="8" key="1">
    <citation type="submission" date="2015-07" db="EMBL/GenBank/DDBJ databases">
        <title>Complete genome sequence and phylogenetic analysis of Limnochorda pilosa.</title>
        <authorList>
            <person name="Watanabe M."/>
            <person name="Kojima H."/>
            <person name="Fukui M."/>
        </authorList>
    </citation>
    <scope>NUCLEOTIDE SEQUENCE [LARGE SCALE GENOMIC DNA]</scope>
    <source>
        <strain evidence="8">HC45</strain>
    </source>
</reference>
<feature type="site" description="Transition state stabilizer" evidence="5">
    <location>
        <position position="242"/>
    </location>
</feature>
<dbReference type="AlphaFoldDB" id="A0A0K2SPM8"/>
<keyword evidence="3 5" id="KW-0418">Kinase</keyword>
<comment type="catalytic activity">
    <reaction evidence="5">
        <text>acetate + ATP = acetyl phosphate + ADP</text>
        <dbReference type="Rhea" id="RHEA:11352"/>
        <dbReference type="ChEBI" id="CHEBI:22191"/>
        <dbReference type="ChEBI" id="CHEBI:30089"/>
        <dbReference type="ChEBI" id="CHEBI:30616"/>
        <dbReference type="ChEBI" id="CHEBI:456216"/>
        <dbReference type="EC" id="2.7.2.1"/>
    </reaction>
</comment>
<evidence type="ECO:0000256" key="4">
    <source>
        <dbReference type="ARBA" id="ARBA00022840"/>
    </source>
</evidence>
<dbReference type="PANTHER" id="PTHR21060">
    <property type="entry name" value="ACETATE KINASE"/>
    <property type="match status" value="1"/>
</dbReference>
<feature type="binding site" evidence="5">
    <location>
        <begin position="284"/>
        <end position="286"/>
    </location>
    <ligand>
        <name>ATP</name>
        <dbReference type="ChEBI" id="CHEBI:30616"/>
    </ligand>
</feature>
<dbReference type="InterPro" id="IPR043129">
    <property type="entry name" value="ATPase_NBD"/>
</dbReference>
<comment type="function">
    <text evidence="5">Catalyzes the formation of acetyl phosphate from acetate and ATP. Can also catalyze the reverse reaction.</text>
</comment>
<keyword evidence="5" id="KW-0479">Metal-binding</keyword>
<dbReference type="GO" id="GO:0006085">
    <property type="term" value="P:acetyl-CoA biosynthetic process"/>
    <property type="evidence" value="ECO:0007669"/>
    <property type="project" value="UniProtKB-UniRule"/>
</dbReference>
<name>A0A0K2SPM8_LIMPI</name>
<evidence type="ECO:0000313" key="7">
    <source>
        <dbReference type="EMBL" id="BAS28957.1"/>
    </source>
</evidence>
<dbReference type="Proteomes" id="UP000065807">
    <property type="component" value="Chromosome"/>
</dbReference>
<dbReference type="SUPFAM" id="SSF53067">
    <property type="entry name" value="Actin-like ATPase domain"/>
    <property type="match status" value="2"/>
</dbReference>
<dbReference type="HAMAP" id="MF_00020">
    <property type="entry name" value="Acetate_kinase"/>
    <property type="match status" value="1"/>
</dbReference>
<dbReference type="PRINTS" id="PR00471">
    <property type="entry name" value="ACETATEKNASE"/>
</dbReference>
<evidence type="ECO:0000256" key="3">
    <source>
        <dbReference type="ARBA" id="ARBA00022777"/>
    </source>
</evidence>
<dbReference type="STRING" id="1555112.LIP_3129"/>
<dbReference type="GO" id="GO:0005524">
    <property type="term" value="F:ATP binding"/>
    <property type="evidence" value="ECO:0007669"/>
    <property type="project" value="UniProtKB-KW"/>
</dbReference>
<dbReference type="PIRSF" id="PIRSF000722">
    <property type="entry name" value="Acetate_prop_kin"/>
    <property type="match status" value="1"/>
</dbReference>
<dbReference type="EC" id="2.7.2.1" evidence="5"/>
<dbReference type="GO" id="GO:0008776">
    <property type="term" value="F:acetate kinase activity"/>
    <property type="evidence" value="ECO:0007669"/>
    <property type="project" value="UniProtKB-UniRule"/>
</dbReference>
<sequence length="414" mass="44719">MKVFVLNSGSSSVKYKLYEMPDEAVLASGQVERIGMDDAAVTHRVPGREPYRVQEEILDHTTAIQRVLGLLTEAHDGAAVLQRIDEIDAVGHRVVHGGEAFHGSVRVTPAVKRSIRELSELAPLHNPHNLAGIEAAEELLPGVPQVAVFDTAFHARMPRHAFLYALPHVLYRRYAVRRYGFHGSSHRYVAERVRTLLGDGGTARIITCHLGNGASIAAVQGDHSIDTSMGFTPLEGLMMGTRSGDVDAGALLYVMARENLSLAEADAMLNKHSGVLGISGLASDMREIEEAADAGNETARLALEMYAYRIRKYIGAYAAALNGVDAIAFTAGIGEHSWRVREDVGASLGYLGAELDPEANRAARGEALISTPHSRVRLYVVPTDEEVVIARDTVAVVTADREPVAARRPGARRG</sequence>
<evidence type="ECO:0000256" key="6">
    <source>
        <dbReference type="RuleBase" id="RU003835"/>
    </source>
</evidence>
<feature type="site" description="Transition state stabilizer" evidence="5">
    <location>
        <position position="182"/>
    </location>
</feature>
<accession>A0A0K2SPM8</accession>
<feature type="binding site" evidence="5">
    <location>
        <begin position="332"/>
        <end position="336"/>
    </location>
    <ligand>
        <name>ATP</name>
        <dbReference type="ChEBI" id="CHEBI:30616"/>
    </ligand>
</feature>
<feature type="binding site" evidence="5">
    <location>
        <position position="14"/>
    </location>
    <ligand>
        <name>ATP</name>
        <dbReference type="ChEBI" id="CHEBI:30616"/>
    </ligand>
</feature>
<organism evidence="7 8">
    <name type="scientific">Limnochorda pilosa</name>
    <dbReference type="NCBI Taxonomy" id="1555112"/>
    <lineage>
        <taxon>Bacteria</taxon>
        <taxon>Bacillati</taxon>
        <taxon>Bacillota</taxon>
        <taxon>Limnochordia</taxon>
        <taxon>Limnochordales</taxon>
        <taxon>Limnochordaceae</taxon>
        <taxon>Limnochorda</taxon>
    </lineage>
</organism>
<dbReference type="CDD" id="cd24010">
    <property type="entry name" value="ASKHA_NBD_AcK_PK"/>
    <property type="match status" value="1"/>
</dbReference>
<evidence type="ECO:0000256" key="1">
    <source>
        <dbReference type="ARBA" id="ARBA00022679"/>
    </source>
</evidence>
<keyword evidence="4 5" id="KW-0067">ATP-binding</keyword>
<protein>
    <recommendedName>
        <fullName evidence="5">Acetate kinase</fullName>
        <ecNumber evidence="5">2.7.2.1</ecNumber>
    </recommendedName>
    <alternativeName>
        <fullName evidence="5">Acetokinase</fullName>
    </alternativeName>
</protein>
<dbReference type="PANTHER" id="PTHR21060:SF15">
    <property type="entry name" value="ACETATE KINASE-RELATED"/>
    <property type="match status" value="1"/>
</dbReference>
<comment type="cofactor">
    <cofactor evidence="5">
        <name>Mg(2+)</name>
        <dbReference type="ChEBI" id="CHEBI:18420"/>
    </cofactor>
    <cofactor evidence="5">
        <name>Mn(2+)</name>
        <dbReference type="ChEBI" id="CHEBI:29035"/>
    </cofactor>
    <text evidence="5">Mg(2+). Can also accept Mn(2+).</text>
</comment>
<dbReference type="Gene3D" id="3.30.420.40">
    <property type="match status" value="2"/>
</dbReference>
<dbReference type="Pfam" id="PF00871">
    <property type="entry name" value="Acetate_kinase"/>
    <property type="match status" value="1"/>
</dbReference>
<comment type="pathway">
    <text evidence="5">Metabolic intermediate biosynthesis; acetyl-CoA biosynthesis; acetyl-CoA from acetate: step 1/2.</text>
</comment>
<comment type="subunit">
    <text evidence="5">Homodimer.</text>
</comment>
<evidence type="ECO:0000256" key="2">
    <source>
        <dbReference type="ARBA" id="ARBA00022741"/>
    </source>
</evidence>
<feature type="binding site" evidence="5">
    <location>
        <position position="7"/>
    </location>
    <ligand>
        <name>Mg(2+)</name>
        <dbReference type="ChEBI" id="CHEBI:18420"/>
    </ligand>
</feature>
<feature type="binding site" evidence="5">
    <location>
        <position position="93"/>
    </location>
    <ligand>
        <name>substrate</name>
    </ligand>
</feature>
<comment type="subcellular location">
    <subcellularLocation>
        <location evidence="5">Cytoplasm</location>
    </subcellularLocation>
</comment>
<dbReference type="NCBIfam" id="TIGR00016">
    <property type="entry name" value="ackA"/>
    <property type="match status" value="1"/>
</dbReference>
<evidence type="ECO:0000256" key="5">
    <source>
        <dbReference type="HAMAP-Rule" id="MF_00020"/>
    </source>
</evidence>
<keyword evidence="2 5" id="KW-0547">Nucleotide-binding</keyword>
<feature type="binding site" evidence="5">
    <location>
        <begin position="209"/>
        <end position="213"/>
    </location>
    <ligand>
        <name>ATP</name>
        <dbReference type="ChEBI" id="CHEBI:30616"/>
    </ligand>
</feature>
<keyword evidence="1 5" id="KW-0808">Transferase</keyword>
<feature type="binding site" evidence="5">
    <location>
        <position position="385"/>
    </location>
    <ligand>
        <name>Mg(2+)</name>
        <dbReference type="ChEBI" id="CHEBI:18420"/>
    </ligand>
</feature>
<dbReference type="InterPro" id="IPR000890">
    <property type="entry name" value="Aliphatic_acid_kin_short-chain"/>
</dbReference>
<dbReference type="GO" id="GO:0005737">
    <property type="term" value="C:cytoplasm"/>
    <property type="evidence" value="ECO:0007669"/>
    <property type="project" value="UniProtKB-SubCell"/>
</dbReference>
<gene>
    <name evidence="5" type="primary">ackA</name>
    <name evidence="7" type="ORF">LIP_3129</name>
</gene>
<keyword evidence="8" id="KW-1185">Reference proteome</keyword>
<dbReference type="GO" id="GO:0006083">
    <property type="term" value="P:acetate metabolic process"/>
    <property type="evidence" value="ECO:0007669"/>
    <property type="project" value="TreeGrafter"/>
</dbReference>
<dbReference type="OrthoDB" id="9802453at2"/>
<proteinExistence type="inferred from homology"/>
<reference evidence="8" key="2">
    <citation type="journal article" date="2016" name="Int. J. Syst. Evol. Microbiol.">
        <title>Complete genome sequence and cell structure of Limnochorda pilosa, a Gram-negative spore-former within the phylum Firmicutes.</title>
        <authorList>
            <person name="Watanabe M."/>
            <person name="Kojima H."/>
            <person name="Fukui M."/>
        </authorList>
    </citation>
    <scope>NUCLEOTIDE SEQUENCE [LARGE SCALE GENOMIC DNA]</scope>
    <source>
        <strain evidence="8">HC45</strain>
    </source>
</reference>
<dbReference type="GO" id="GO:0000287">
    <property type="term" value="F:magnesium ion binding"/>
    <property type="evidence" value="ECO:0007669"/>
    <property type="project" value="UniProtKB-UniRule"/>
</dbReference>
<keyword evidence="5" id="KW-0963">Cytoplasm</keyword>
<dbReference type="KEGG" id="lpil:LIP_3129"/>
<evidence type="ECO:0000313" key="8">
    <source>
        <dbReference type="Proteomes" id="UP000065807"/>
    </source>
</evidence>